<feature type="domain" description="RAP" evidence="2">
    <location>
        <begin position="662"/>
        <end position="723"/>
    </location>
</feature>
<reference evidence="3" key="1">
    <citation type="submission" date="2021-01" db="EMBL/GenBank/DDBJ databases">
        <authorList>
            <person name="Corre E."/>
            <person name="Pelletier E."/>
            <person name="Niang G."/>
            <person name="Scheremetjew M."/>
            <person name="Finn R."/>
            <person name="Kale V."/>
            <person name="Holt S."/>
            <person name="Cochrane G."/>
            <person name="Meng A."/>
            <person name="Brown T."/>
            <person name="Cohen L."/>
        </authorList>
    </citation>
    <scope>NUCLEOTIDE SEQUENCE</scope>
    <source>
        <strain evidence="3">CCMP1756</strain>
    </source>
</reference>
<feature type="compositionally biased region" description="Basic residues" evidence="1">
    <location>
        <begin position="294"/>
        <end position="305"/>
    </location>
</feature>
<feature type="region of interest" description="Disordered" evidence="1">
    <location>
        <begin position="191"/>
        <end position="351"/>
    </location>
</feature>
<dbReference type="Pfam" id="PF07647">
    <property type="entry name" value="SAM_2"/>
    <property type="match status" value="1"/>
</dbReference>
<name>A0A7S4E6T8_9STRA</name>
<protein>
    <recommendedName>
        <fullName evidence="2">RAP domain-containing protein</fullName>
    </recommendedName>
</protein>
<feature type="compositionally biased region" description="Basic and acidic residues" evidence="1">
    <location>
        <begin position="279"/>
        <end position="289"/>
    </location>
</feature>
<evidence type="ECO:0000313" key="5">
    <source>
        <dbReference type="Proteomes" id="UP000789595"/>
    </source>
</evidence>
<feature type="compositionally biased region" description="Basic and acidic residues" evidence="1">
    <location>
        <begin position="1"/>
        <end position="11"/>
    </location>
</feature>
<dbReference type="InterPro" id="IPR001660">
    <property type="entry name" value="SAM"/>
</dbReference>
<dbReference type="AlphaFoldDB" id="A0A7S4E6T8"/>
<feature type="region of interest" description="Disordered" evidence="1">
    <location>
        <begin position="105"/>
        <end position="128"/>
    </location>
</feature>
<dbReference type="InterPro" id="IPR013761">
    <property type="entry name" value="SAM/pointed_sf"/>
</dbReference>
<evidence type="ECO:0000256" key="1">
    <source>
        <dbReference type="SAM" id="MobiDB-lite"/>
    </source>
</evidence>
<evidence type="ECO:0000313" key="3">
    <source>
        <dbReference type="EMBL" id="CAE0693812.1"/>
    </source>
</evidence>
<evidence type="ECO:0000313" key="4">
    <source>
        <dbReference type="EMBL" id="CAH0365831.1"/>
    </source>
</evidence>
<dbReference type="Gene3D" id="3.40.960.10">
    <property type="entry name" value="VSR Endonuclease"/>
    <property type="match status" value="1"/>
</dbReference>
<dbReference type="CDD" id="cd09487">
    <property type="entry name" value="SAM_superfamily"/>
    <property type="match status" value="1"/>
</dbReference>
<dbReference type="Gene3D" id="1.10.150.50">
    <property type="entry name" value="Transcription Factor, Ets-1"/>
    <property type="match status" value="1"/>
</dbReference>
<dbReference type="Pfam" id="PF08373">
    <property type="entry name" value="RAP"/>
    <property type="match status" value="1"/>
</dbReference>
<accession>A0A7S4E6T8</accession>
<dbReference type="PROSITE" id="PS51286">
    <property type="entry name" value="RAP"/>
    <property type="match status" value="1"/>
</dbReference>
<feature type="compositionally biased region" description="Low complexity" evidence="1">
    <location>
        <begin position="310"/>
        <end position="351"/>
    </location>
</feature>
<keyword evidence="5" id="KW-1185">Reference proteome</keyword>
<dbReference type="SMART" id="SM00454">
    <property type="entry name" value="SAM"/>
    <property type="match status" value="1"/>
</dbReference>
<feature type="region of interest" description="Disordered" evidence="1">
    <location>
        <begin position="1"/>
        <end position="33"/>
    </location>
</feature>
<dbReference type="SMART" id="SM00952">
    <property type="entry name" value="RAP"/>
    <property type="match status" value="1"/>
</dbReference>
<sequence>MSSDEQRKQEAAKVWCASLGEPSPEEQRDDALTSEYKGRSVRVDKVNGTVQNVKFGFAHVVLEDGTTANLKFEHLGKFLGHYTIWDSSTAEATASAALAVEAQAEAAQLTPPSTPKRAPSSPRDVTSPAPLLLHRGAEALELPAPPWPPHRIVAATGCDRPLASYSSPGPFEPGGADALRQGVGVEDLVLAPDTGQGCRSRRRLSYDDDGPGGGDAGREGIGVEVGDVPLDPDPDPRSRRRPGHPQDASLHATGAGSSFEPAPKASGHLGGTDPPPTHLIREPTLELKPEPTPPRKKKKKRRRKWRALDASPTGAASDALAAAPTSSRSRTSSDASLTSSSTSASSPRTVTALDRDLNKELLDPKTKILQLFATRGDEFSPVNLSTAVHQLAKRRVPCAQDPRCARLLAAVTSCVDADGMSMRGLATVAWGVAQLGAGPELLDAISSCVLRRLDDLDEFKAQEISNLLYAYATTGHEAPALFDAMAGYLTQSSRLHDFAPRHLTIMAWSFCVAGAFGPTMSGAIADALQWPNAEPSEDALADVLAGLGLTKNAVLDADSAARLVRALDDSSGSLDQLGPREQSQLYQVLLYLQLEDSSSRLLPVLAQRRDVLRAAYVRHDARPSRSQKDVSRALDELDWKHKYEWVTVEGLSLDLAKPRQRIAIEYDGPSHYLTGDGGAPRINGTTAFKHRLLEALDWRVIHISYFEWGEQRTWTAKKAYLRQKLGLSAPAGSGSSPGRSRAGSITSLVSSSLDLSLGEDAMTTLLASIGLSDLESRLRDEAIDETTFLDLDDEDLKEIGIKMGPRHKLLTALQKAKDRTNSAPVPPPPAGGAWTCSACTFENPDPSHVRCFICMAPRS</sequence>
<evidence type="ECO:0000259" key="2">
    <source>
        <dbReference type="PROSITE" id="PS51286"/>
    </source>
</evidence>
<organism evidence="3">
    <name type="scientific">Pelagomonas calceolata</name>
    <dbReference type="NCBI Taxonomy" id="35677"/>
    <lineage>
        <taxon>Eukaryota</taxon>
        <taxon>Sar</taxon>
        <taxon>Stramenopiles</taxon>
        <taxon>Ochrophyta</taxon>
        <taxon>Pelagophyceae</taxon>
        <taxon>Pelagomonadales</taxon>
        <taxon>Pelagomonadaceae</taxon>
        <taxon>Pelagomonas</taxon>
    </lineage>
</organism>
<dbReference type="Proteomes" id="UP000789595">
    <property type="component" value="Unassembled WGS sequence"/>
</dbReference>
<dbReference type="EMBL" id="CAKKNE010000001">
    <property type="protein sequence ID" value="CAH0365831.1"/>
    <property type="molecule type" value="Genomic_DNA"/>
</dbReference>
<dbReference type="Gene3D" id="4.10.1060.10">
    <property type="entry name" value="Zinc finger, RanBP2-type"/>
    <property type="match status" value="1"/>
</dbReference>
<dbReference type="OrthoDB" id="76949at2759"/>
<reference evidence="4" key="2">
    <citation type="submission" date="2021-11" db="EMBL/GenBank/DDBJ databases">
        <authorList>
            <consortium name="Genoscope - CEA"/>
            <person name="William W."/>
        </authorList>
    </citation>
    <scope>NUCLEOTIDE SEQUENCE</scope>
</reference>
<proteinExistence type="predicted"/>
<dbReference type="SUPFAM" id="SSF47769">
    <property type="entry name" value="SAM/Pointed domain"/>
    <property type="match status" value="1"/>
</dbReference>
<gene>
    <name evidence="3" type="ORF">PCAL00307_LOCUS9248</name>
    <name evidence="4" type="ORF">PECAL_1P22900</name>
</gene>
<dbReference type="InterPro" id="IPR013584">
    <property type="entry name" value="RAP"/>
</dbReference>
<dbReference type="EMBL" id="HBIW01010836">
    <property type="protein sequence ID" value="CAE0693812.1"/>
    <property type="molecule type" value="Transcribed_RNA"/>
</dbReference>